<feature type="transmembrane region" description="Helical" evidence="5">
    <location>
        <begin position="434"/>
        <end position="455"/>
    </location>
</feature>
<dbReference type="InterPro" id="IPR049680">
    <property type="entry name" value="FLVCR1-2_SLC49-like"/>
</dbReference>
<dbReference type="GO" id="GO:0016020">
    <property type="term" value="C:membrane"/>
    <property type="evidence" value="ECO:0007669"/>
    <property type="project" value="UniProtKB-SubCell"/>
</dbReference>
<comment type="caution">
    <text evidence="6">The sequence shown here is derived from an EMBL/GenBank/DDBJ whole genome shotgun (WGS) entry which is preliminary data.</text>
</comment>
<dbReference type="HOGENOM" id="CLU_023132_2_0_1"/>
<dbReference type="eggNOG" id="KOG2563">
    <property type="taxonomic scope" value="Eukaryota"/>
</dbReference>
<feature type="transmembrane region" description="Helical" evidence="5">
    <location>
        <begin position="341"/>
        <end position="366"/>
    </location>
</feature>
<dbReference type="OMA" id="VGCWIRW"/>
<dbReference type="InterPro" id="IPR036259">
    <property type="entry name" value="MFS_trans_sf"/>
</dbReference>
<sequence>MATNRKFESYELQLSLPDRPFTVDFPQPLDDSAPSPRLRSYKKRVADIDGMVDGEDEQDDIPDPKTPLTGVRVVEASSSTAGISRETLDVDEVYTGASKDTIPEDVHEYQLYKRRWVGVVALVLLNIVKGCNWVWFGSIANLMTAEFGFTLGQVNMFGNIPHISYLLFSWCVPILVRRWGLRWSSVFGASVLLIASWIRFSGTIRSLNTTGSFGLMLLAQLLVGVTAPCFQVVGPRYAEVWFDLKGRATTTMIVAISDPLGTALGQIIAPFLTNLRFGLLVLALATTIAFPLAFAVLPQPPKPPTYSGSLISPPISQTLRAAFGFARPGEQVLTKTERVDFFILFFVFGVLVAGTSSFSVFIAQIFQPYGYSPGVSGIMGGAFLLSGLVAAILSAPIFDRVLVHHLARTVHVLLPTLGVVWIGLIFAVKPNNLGGIYAVLVLIASISFILLPVGLELGVEITRNAETSTAVLWSGGNFVSFIWVLVMDALRAPETANPPLNMRNALIFNAAFIAATACLVVFFTGKQTRREKDEEMAKRAAARSD</sequence>
<dbReference type="Gene3D" id="1.20.1250.20">
    <property type="entry name" value="MFS general substrate transporter like domains"/>
    <property type="match status" value="2"/>
</dbReference>
<keyword evidence="3 5" id="KW-1133">Transmembrane helix</keyword>
<keyword evidence="7" id="KW-1185">Reference proteome</keyword>
<feature type="transmembrane region" description="Helical" evidence="5">
    <location>
        <begin position="156"/>
        <end position="176"/>
    </location>
</feature>
<comment type="subcellular location">
    <subcellularLocation>
        <location evidence="1">Membrane</location>
        <topology evidence="1">Multi-pass membrane protein</topology>
    </subcellularLocation>
</comment>
<evidence type="ECO:0000256" key="3">
    <source>
        <dbReference type="ARBA" id="ARBA00022989"/>
    </source>
</evidence>
<keyword evidence="2 5" id="KW-0812">Transmembrane</keyword>
<dbReference type="GO" id="GO:0022857">
    <property type="term" value="F:transmembrane transporter activity"/>
    <property type="evidence" value="ECO:0007669"/>
    <property type="project" value="InterPro"/>
</dbReference>
<dbReference type="Pfam" id="PF07690">
    <property type="entry name" value="MFS_1"/>
    <property type="match status" value="1"/>
</dbReference>
<evidence type="ECO:0000256" key="2">
    <source>
        <dbReference type="ARBA" id="ARBA00022692"/>
    </source>
</evidence>
<proteinExistence type="predicted"/>
<dbReference type="OrthoDB" id="422206at2759"/>
<feature type="transmembrane region" description="Helical" evidence="5">
    <location>
        <begin position="378"/>
        <end position="398"/>
    </location>
</feature>
<dbReference type="EMBL" id="CAFZ01000182">
    <property type="protein sequence ID" value="CCA72768.1"/>
    <property type="molecule type" value="Genomic_DNA"/>
</dbReference>
<reference evidence="6 7" key="1">
    <citation type="journal article" date="2011" name="PLoS Pathog.">
        <title>Endophytic Life Strategies Decoded by Genome and Transcriptome Analyses of the Mutualistic Root Symbiont Piriformospora indica.</title>
        <authorList>
            <person name="Zuccaro A."/>
            <person name="Lahrmann U."/>
            <person name="Guldener U."/>
            <person name="Langen G."/>
            <person name="Pfiffi S."/>
            <person name="Biedenkopf D."/>
            <person name="Wong P."/>
            <person name="Samans B."/>
            <person name="Grimm C."/>
            <person name="Basiewicz M."/>
            <person name="Murat C."/>
            <person name="Martin F."/>
            <person name="Kogel K.H."/>
        </authorList>
    </citation>
    <scope>NUCLEOTIDE SEQUENCE [LARGE SCALE GENOMIC DNA]</scope>
    <source>
        <strain evidence="6 7">DSM 11827</strain>
    </source>
</reference>
<protein>
    <recommendedName>
        <fullName evidence="8">MFS general substrate transporter</fullName>
    </recommendedName>
</protein>
<dbReference type="InParanoid" id="G4TN70"/>
<evidence type="ECO:0000256" key="4">
    <source>
        <dbReference type="ARBA" id="ARBA00023136"/>
    </source>
</evidence>
<feature type="transmembrane region" description="Helical" evidence="5">
    <location>
        <begin position="212"/>
        <end position="233"/>
    </location>
</feature>
<evidence type="ECO:0000256" key="1">
    <source>
        <dbReference type="ARBA" id="ARBA00004141"/>
    </source>
</evidence>
<evidence type="ECO:0000256" key="5">
    <source>
        <dbReference type="SAM" id="Phobius"/>
    </source>
</evidence>
<feature type="transmembrane region" description="Helical" evidence="5">
    <location>
        <begin position="277"/>
        <end position="297"/>
    </location>
</feature>
<dbReference type="SUPFAM" id="SSF103473">
    <property type="entry name" value="MFS general substrate transporter"/>
    <property type="match status" value="1"/>
</dbReference>
<keyword evidence="4 5" id="KW-0472">Membrane</keyword>
<feature type="transmembrane region" description="Helical" evidence="5">
    <location>
        <begin position="183"/>
        <end position="200"/>
    </location>
</feature>
<organism evidence="6 7">
    <name type="scientific">Serendipita indica (strain DSM 11827)</name>
    <name type="common">Root endophyte fungus</name>
    <name type="synonym">Piriformospora indica</name>
    <dbReference type="NCBI Taxonomy" id="1109443"/>
    <lineage>
        <taxon>Eukaryota</taxon>
        <taxon>Fungi</taxon>
        <taxon>Dikarya</taxon>
        <taxon>Basidiomycota</taxon>
        <taxon>Agaricomycotina</taxon>
        <taxon>Agaricomycetes</taxon>
        <taxon>Sebacinales</taxon>
        <taxon>Serendipitaceae</taxon>
        <taxon>Serendipita</taxon>
    </lineage>
</organism>
<dbReference type="Proteomes" id="UP000007148">
    <property type="component" value="Unassembled WGS sequence"/>
</dbReference>
<evidence type="ECO:0008006" key="8">
    <source>
        <dbReference type="Google" id="ProtNLM"/>
    </source>
</evidence>
<evidence type="ECO:0000313" key="6">
    <source>
        <dbReference type="EMBL" id="CCA72768.1"/>
    </source>
</evidence>
<dbReference type="InterPro" id="IPR011701">
    <property type="entry name" value="MFS"/>
</dbReference>
<feature type="transmembrane region" description="Helical" evidence="5">
    <location>
        <begin position="116"/>
        <end position="136"/>
    </location>
</feature>
<dbReference type="AlphaFoldDB" id="G4TN70"/>
<feature type="transmembrane region" description="Helical" evidence="5">
    <location>
        <begin position="410"/>
        <end position="428"/>
    </location>
</feature>
<dbReference type="PANTHER" id="PTHR10924">
    <property type="entry name" value="MAJOR FACILITATOR SUPERFAMILY PROTEIN-RELATED"/>
    <property type="match status" value="1"/>
</dbReference>
<feature type="transmembrane region" description="Helical" evidence="5">
    <location>
        <begin position="506"/>
        <end position="525"/>
    </location>
</feature>
<feature type="transmembrane region" description="Helical" evidence="5">
    <location>
        <begin position="253"/>
        <end position="271"/>
    </location>
</feature>
<feature type="transmembrane region" description="Helical" evidence="5">
    <location>
        <begin position="467"/>
        <end position="486"/>
    </location>
</feature>
<evidence type="ECO:0000313" key="7">
    <source>
        <dbReference type="Proteomes" id="UP000007148"/>
    </source>
</evidence>
<accession>G4TN70</accession>
<gene>
    <name evidence="6" type="ORF">PIIN_06706</name>
</gene>
<dbReference type="PANTHER" id="PTHR10924:SF6">
    <property type="entry name" value="SOLUTE CARRIER FAMILY 49 MEMBER A3"/>
    <property type="match status" value="1"/>
</dbReference>
<name>G4TN70_SERID</name>